<dbReference type="Proteomes" id="UP001345013">
    <property type="component" value="Unassembled WGS sequence"/>
</dbReference>
<feature type="compositionally biased region" description="Acidic residues" evidence="1">
    <location>
        <begin position="166"/>
        <end position="177"/>
    </location>
</feature>
<evidence type="ECO:0000256" key="1">
    <source>
        <dbReference type="SAM" id="MobiDB-lite"/>
    </source>
</evidence>
<evidence type="ECO:0000313" key="2">
    <source>
        <dbReference type="EMBL" id="KAK5100767.1"/>
    </source>
</evidence>
<feature type="compositionally biased region" description="Basic and acidic residues" evidence="1">
    <location>
        <begin position="73"/>
        <end position="86"/>
    </location>
</feature>
<evidence type="ECO:0000313" key="3">
    <source>
        <dbReference type="Proteomes" id="UP001345013"/>
    </source>
</evidence>
<organism evidence="2 3">
    <name type="scientific">Lithohypha guttulata</name>
    <dbReference type="NCBI Taxonomy" id="1690604"/>
    <lineage>
        <taxon>Eukaryota</taxon>
        <taxon>Fungi</taxon>
        <taxon>Dikarya</taxon>
        <taxon>Ascomycota</taxon>
        <taxon>Pezizomycotina</taxon>
        <taxon>Eurotiomycetes</taxon>
        <taxon>Chaetothyriomycetidae</taxon>
        <taxon>Chaetothyriales</taxon>
        <taxon>Trichomeriaceae</taxon>
        <taxon>Lithohypha</taxon>
    </lineage>
</organism>
<name>A0ABR0KMI1_9EURO</name>
<gene>
    <name evidence="2" type="ORF">LTR24_000913</name>
</gene>
<feature type="compositionally biased region" description="Basic residues" evidence="1">
    <location>
        <begin position="269"/>
        <end position="294"/>
    </location>
</feature>
<protein>
    <submittedName>
        <fullName evidence="2">Uncharacterized protein</fullName>
    </submittedName>
</protein>
<feature type="region of interest" description="Disordered" evidence="1">
    <location>
        <begin position="72"/>
        <end position="327"/>
    </location>
</feature>
<dbReference type="EMBL" id="JAVRRG010000006">
    <property type="protein sequence ID" value="KAK5100767.1"/>
    <property type="molecule type" value="Genomic_DNA"/>
</dbReference>
<reference evidence="2 3" key="1">
    <citation type="submission" date="2023-08" db="EMBL/GenBank/DDBJ databases">
        <title>Black Yeasts Isolated from many extreme environments.</title>
        <authorList>
            <person name="Coleine C."/>
            <person name="Stajich J.E."/>
            <person name="Selbmann L."/>
        </authorList>
    </citation>
    <scope>NUCLEOTIDE SEQUENCE [LARGE SCALE GENOMIC DNA]</scope>
    <source>
        <strain evidence="2 3">CCFEE 5885</strain>
    </source>
</reference>
<comment type="caution">
    <text evidence="2">The sequence shown here is derived from an EMBL/GenBank/DDBJ whole genome shotgun (WGS) entry which is preliminary data.</text>
</comment>
<feature type="compositionally biased region" description="Polar residues" evidence="1">
    <location>
        <begin position="298"/>
        <end position="319"/>
    </location>
</feature>
<proteinExistence type="predicted"/>
<accession>A0ABR0KMI1</accession>
<keyword evidence="3" id="KW-1185">Reference proteome</keyword>
<sequence>MPSELLKCTICPKRPTFSDVSHLLTHIGSKGHLAHLHRLQVKSHQELDAAHSLAIYNQWFQEHGVAAMLSERMQQKDQRRADRKAANEAQMSAAYGQGKSRGRKSATAMQRPPAVSAYEPQPPALKSRVSDEDFGDLAYTPVPASRRNSYPVLASSPPKLLPSQSVEDERDCPAEEETPLKPSPGTPQLKGTRWPGMDMFDAAPDELKRKRNQRKDASVLRNLQRNAGRVEPTETVRSAAGLVLKRRHMDDLENDSPVEGEIVIEKPTPKRRKTSAPRAKRRSKETKKPRGRPRKNLETPSKQPSSSIGDMVRSTSRFSPTEDESREFKLAIRSFGQEKKTKKGNFTIYQDSPPLFGGDGSSEMMAPTYVAANTARPQLTYSTPPWQRQQAEAYDPFKLIRERFSDYPAFPDVGQGKENAPTLSINVSPQGHASMNPLFSQAGMDRFAVGRPLSNQNRLNPIVAPSFDPFNDNDAFLPVRNPLTVALGGLDESPTKREGFDFDADTANFATQYRQPLFAP</sequence>